<dbReference type="InterPro" id="IPR004619">
    <property type="entry name" value="Type_III_PanK"/>
</dbReference>
<feature type="binding site" evidence="16">
    <location>
        <position position="181"/>
    </location>
    <ligand>
        <name>substrate</name>
    </ligand>
</feature>
<dbReference type="GO" id="GO:0005524">
    <property type="term" value="F:ATP binding"/>
    <property type="evidence" value="ECO:0007669"/>
    <property type="project" value="UniProtKB-UniRule"/>
</dbReference>
<feature type="active site" description="Proton acceptor" evidence="16">
    <location>
        <position position="105"/>
    </location>
</feature>
<evidence type="ECO:0000256" key="12">
    <source>
        <dbReference type="ARBA" id="ARBA00022958"/>
    </source>
</evidence>
<dbReference type="GO" id="GO:0004594">
    <property type="term" value="F:pantothenate kinase activity"/>
    <property type="evidence" value="ECO:0007669"/>
    <property type="project" value="UniProtKB-UniRule"/>
</dbReference>
<evidence type="ECO:0000256" key="3">
    <source>
        <dbReference type="ARBA" id="ARBA00004496"/>
    </source>
</evidence>
<evidence type="ECO:0000256" key="4">
    <source>
        <dbReference type="ARBA" id="ARBA00005225"/>
    </source>
</evidence>
<keyword evidence="11 16" id="KW-0067">ATP-binding</keyword>
<name>M1M504_9PROT</name>
<dbReference type="STRING" id="1208919.CDSE_0133"/>
<comment type="subcellular location">
    <subcellularLocation>
        <location evidence="3 16">Cytoplasm</location>
    </subcellularLocation>
</comment>
<evidence type="ECO:0000256" key="1">
    <source>
        <dbReference type="ARBA" id="ARBA00001206"/>
    </source>
</evidence>
<keyword evidence="10 16" id="KW-0418">Kinase</keyword>
<evidence type="ECO:0000256" key="13">
    <source>
        <dbReference type="ARBA" id="ARBA00022993"/>
    </source>
</evidence>
<evidence type="ECO:0000256" key="7">
    <source>
        <dbReference type="ARBA" id="ARBA00022490"/>
    </source>
</evidence>
<keyword evidence="8 16" id="KW-0808">Transferase</keyword>
<evidence type="ECO:0000256" key="5">
    <source>
        <dbReference type="ARBA" id="ARBA00011738"/>
    </source>
</evidence>
<dbReference type="CDD" id="cd24015">
    <property type="entry name" value="ASKHA_NBD_PanK-III"/>
    <property type="match status" value="1"/>
</dbReference>
<comment type="function">
    <text evidence="16">Catalyzes the phosphorylation of pantothenate (Pan), the first step in CoA biosynthesis.</text>
</comment>
<keyword evidence="18" id="KW-1185">Reference proteome</keyword>
<dbReference type="PANTHER" id="PTHR34265">
    <property type="entry name" value="TYPE III PANTOTHENATE KINASE"/>
    <property type="match status" value="1"/>
</dbReference>
<sequence>MIILIDSGNSRIKIGWLDYKMNVARRESHAAIFDNLNIKSLSQWISTLPKTPIYAIGSNVAGKQREAIITNELHKVGCDVNWISSTKEMFGLTNNYQSPYMLGTDRWASMIGILSRQTIDHPPFIVASFGTATTIDTVSPDNIFMNGIILPGTFMMRQALTNGTANLPMTNGNSTRFSTDTIKAINSGVAAAQSGALMKQYTEAFHIYKQIPNIYVTGGVWPELETEIRNLLGKTNLDNRKKIEISYIDRPVLDGLARIAELYYRNN</sequence>
<dbReference type="KEGG" id="kde:CDSE_0133"/>
<feature type="binding site" evidence="16">
    <location>
        <begin position="6"/>
        <end position="13"/>
    </location>
    <ligand>
        <name>ATP</name>
        <dbReference type="ChEBI" id="CHEBI:30616"/>
    </ligand>
</feature>
<dbReference type="OrthoDB" id="9781305at2"/>
<dbReference type="Pfam" id="PF03309">
    <property type="entry name" value="Pan_kinase"/>
    <property type="match status" value="1"/>
</dbReference>
<feature type="binding site" evidence="16">
    <location>
        <position position="96"/>
    </location>
    <ligand>
        <name>substrate</name>
    </ligand>
</feature>
<evidence type="ECO:0000313" key="17">
    <source>
        <dbReference type="EMBL" id="AGF47240.1"/>
    </source>
</evidence>
<keyword evidence="12 16" id="KW-0630">Potassium</keyword>
<evidence type="ECO:0000256" key="16">
    <source>
        <dbReference type="HAMAP-Rule" id="MF_01274"/>
    </source>
</evidence>
<evidence type="ECO:0000256" key="14">
    <source>
        <dbReference type="ARBA" id="ARBA00038036"/>
    </source>
</evidence>
<evidence type="ECO:0000313" key="18">
    <source>
        <dbReference type="Proteomes" id="UP000011547"/>
    </source>
</evidence>
<gene>
    <name evidence="16" type="primary">coaX</name>
    <name evidence="17" type="ORF">CDSE_0133</name>
</gene>
<dbReference type="InterPro" id="IPR043129">
    <property type="entry name" value="ATPase_NBD"/>
</dbReference>
<keyword evidence="7 16" id="KW-0963">Cytoplasm</keyword>
<accession>M1M504</accession>
<comment type="caution">
    <text evidence="16">Lacks conserved residue(s) required for the propagation of feature annotation.</text>
</comment>
<protein>
    <recommendedName>
        <fullName evidence="15 16">Type III pantothenate kinase</fullName>
        <ecNumber evidence="6 16">2.7.1.33</ecNumber>
    </recommendedName>
    <alternativeName>
        <fullName evidence="16">PanK-III</fullName>
    </alternativeName>
    <alternativeName>
        <fullName evidence="16">Pantothenic acid kinase</fullName>
    </alternativeName>
</protein>
<comment type="cofactor">
    <cofactor evidence="2">
        <name>K(+)</name>
        <dbReference type="ChEBI" id="CHEBI:29103"/>
    </cofactor>
</comment>
<dbReference type="AlphaFoldDB" id="M1M504"/>
<proteinExistence type="inferred from homology"/>
<organism evidence="17 18">
    <name type="scientific">Candidatus Kinetoplastidibacterium desouzai TCC079E</name>
    <dbReference type="NCBI Taxonomy" id="1208919"/>
    <lineage>
        <taxon>Bacteria</taxon>
        <taxon>Pseudomonadati</taxon>
        <taxon>Pseudomonadota</taxon>
        <taxon>Betaproteobacteria</taxon>
        <taxon>Candidatus Kinetoplastidibacterium</taxon>
    </lineage>
</organism>
<evidence type="ECO:0000256" key="8">
    <source>
        <dbReference type="ARBA" id="ARBA00022679"/>
    </source>
</evidence>
<evidence type="ECO:0000256" key="9">
    <source>
        <dbReference type="ARBA" id="ARBA00022741"/>
    </source>
</evidence>
<comment type="similarity">
    <text evidence="14 16">Belongs to the type III pantothenate kinase family.</text>
</comment>
<dbReference type="PATRIC" id="fig|1208919.3.peg.685"/>
<evidence type="ECO:0000256" key="11">
    <source>
        <dbReference type="ARBA" id="ARBA00022840"/>
    </source>
</evidence>
<dbReference type="SUPFAM" id="SSF53067">
    <property type="entry name" value="Actin-like ATPase domain"/>
    <property type="match status" value="2"/>
</dbReference>
<dbReference type="HAMAP" id="MF_01274">
    <property type="entry name" value="Pantothen_kinase_3"/>
    <property type="match status" value="1"/>
</dbReference>
<dbReference type="UniPathway" id="UPA00241">
    <property type="reaction ID" value="UER00352"/>
</dbReference>
<dbReference type="EC" id="2.7.1.33" evidence="6 16"/>
<dbReference type="Proteomes" id="UP000011547">
    <property type="component" value="Chromosome"/>
</dbReference>
<evidence type="ECO:0000256" key="6">
    <source>
        <dbReference type="ARBA" id="ARBA00012102"/>
    </source>
</evidence>
<dbReference type="Gene3D" id="3.30.420.40">
    <property type="match status" value="2"/>
</dbReference>
<comment type="cofactor">
    <cofactor evidence="16">
        <name>NH4(+)</name>
        <dbReference type="ChEBI" id="CHEBI:28938"/>
    </cofactor>
    <cofactor evidence="16">
        <name>K(+)</name>
        <dbReference type="ChEBI" id="CHEBI:29103"/>
    </cofactor>
    <text evidence="16">A monovalent cation. Ammonium or potassium.</text>
</comment>
<evidence type="ECO:0000256" key="10">
    <source>
        <dbReference type="ARBA" id="ARBA00022777"/>
    </source>
</evidence>
<keyword evidence="9 16" id="KW-0547">Nucleotide-binding</keyword>
<dbReference type="eggNOG" id="COG1521">
    <property type="taxonomic scope" value="Bacteria"/>
</dbReference>
<keyword evidence="13 16" id="KW-0173">Coenzyme A biosynthesis</keyword>
<dbReference type="GO" id="GO:0015937">
    <property type="term" value="P:coenzyme A biosynthetic process"/>
    <property type="evidence" value="ECO:0007669"/>
    <property type="project" value="UniProtKB-UniRule"/>
</dbReference>
<reference evidence="17 18" key="1">
    <citation type="journal article" date="2013" name="Genome Biol. Evol.">
        <title>Genome evolution and phylogenomic analysis of candidatus kinetoplastibacterium, the betaproteobacterial endosymbionts of strigomonas and angomonas.</title>
        <authorList>
            <person name="Alves J.M."/>
            <person name="Serrano M.G."/>
            <person name="Maia da Silva F."/>
            <person name="Voegtly L.J."/>
            <person name="Matveyev A.V."/>
            <person name="Teixeira M.M."/>
            <person name="Camargo E.P."/>
            <person name="Buck G.A."/>
        </authorList>
    </citation>
    <scope>NUCLEOTIDE SEQUENCE [LARGE SCALE GENOMIC DNA]</scope>
    <source>
        <strain evidence="17 18">TCC079E</strain>
    </source>
</reference>
<comment type="subunit">
    <text evidence="5 16">Homodimer.</text>
</comment>
<comment type="pathway">
    <text evidence="4 16">Cofactor biosynthesis; coenzyme A biosynthesis; CoA from (R)-pantothenate: step 1/5.</text>
</comment>
<feature type="binding site" evidence="16">
    <location>
        <position position="131"/>
    </location>
    <ligand>
        <name>ATP</name>
        <dbReference type="ChEBI" id="CHEBI:30616"/>
    </ligand>
</feature>
<evidence type="ECO:0000256" key="2">
    <source>
        <dbReference type="ARBA" id="ARBA00001958"/>
    </source>
</evidence>
<dbReference type="RefSeq" id="WP_015396651.1">
    <property type="nucleotide sequence ID" value="NC_020294.1"/>
</dbReference>
<comment type="catalytic activity">
    <reaction evidence="1 16">
        <text>(R)-pantothenate + ATP = (R)-4'-phosphopantothenate + ADP + H(+)</text>
        <dbReference type="Rhea" id="RHEA:16373"/>
        <dbReference type="ChEBI" id="CHEBI:10986"/>
        <dbReference type="ChEBI" id="CHEBI:15378"/>
        <dbReference type="ChEBI" id="CHEBI:29032"/>
        <dbReference type="ChEBI" id="CHEBI:30616"/>
        <dbReference type="ChEBI" id="CHEBI:456216"/>
        <dbReference type="EC" id="2.7.1.33"/>
    </reaction>
</comment>
<dbReference type="PANTHER" id="PTHR34265:SF1">
    <property type="entry name" value="TYPE III PANTOTHENATE KINASE"/>
    <property type="match status" value="1"/>
</dbReference>
<dbReference type="GO" id="GO:0005737">
    <property type="term" value="C:cytoplasm"/>
    <property type="evidence" value="ECO:0007669"/>
    <property type="project" value="UniProtKB-SubCell"/>
</dbReference>
<dbReference type="EMBL" id="CP003803">
    <property type="protein sequence ID" value="AGF47240.1"/>
    <property type="molecule type" value="Genomic_DNA"/>
</dbReference>
<evidence type="ECO:0000256" key="15">
    <source>
        <dbReference type="ARBA" id="ARBA00040883"/>
    </source>
</evidence>
<dbReference type="HOGENOM" id="CLU_066627_0_0_4"/>
<feature type="binding site" evidence="16">
    <location>
        <begin position="103"/>
        <end position="106"/>
    </location>
    <ligand>
        <name>substrate</name>
    </ligand>
</feature>